<name>A0A2B7XSH6_9EURO</name>
<feature type="compositionally biased region" description="Low complexity" evidence="1">
    <location>
        <begin position="418"/>
        <end position="437"/>
    </location>
</feature>
<dbReference type="Proteomes" id="UP000223968">
    <property type="component" value="Unassembled WGS sequence"/>
</dbReference>
<dbReference type="AlphaFoldDB" id="A0A2B7XSH6"/>
<sequence length="619" mass="67212">MTSHLVAIAKATFSAGLLRPDPTSVHRDEIAYFQTALDRALAHCSPGNIQTCKSWLLKNVIHSSARIGSLGKYLVTLSGSFEPGDKQPATGQAAGQSAAEPSKISSKRKRLHILYLLNDLLHHTKYHEQTTSAFSNLSGSLQPVLVELISLAASYSREKNPKHHKRLGDLLDLWSTNNYYSSDYINKLREAAENSSSPDALNSKDAPKDSTSEPPNKLVSRDAPYVMPATHGDPSAPYHELPAGNLMPHIIPNSTTPIRPQAVKPLQFLAGPADDSLVTAVKNFFKDVDHIYNSNEDALDEGRVVELDELGQVIMRDEVTGEIVDGETYYGWSRSFCEKMKKRRDGKLGSRSPSRSRSRSRSYSARKRRRYSDSISSDDRGRSRSRDSSISRRRSRSRSYSDSISRSRSRTAPKPLVRARSGSRSRSYSPHPSSAARFPPAQQNSPFPLQGVVPPIPPPPPMPYPFNGSQQFSPPPPPPIPGPGGMFIPPPPPKPPGYHGPWPPPPPPPSQHPGAAPPFPPPPPMNMGMNMNLSGFNNVPFPPQGGVPPQFSSHSHPPPPPSPQQLHSNPYHFPPPHNDQGQGSGQQSYHGGDSTGSGGGAGRGGGSSGRGGWGRGGWY</sequence>
<dbReference type="OrthoDB" id="21470at2759"/>
<dbReference type="InterPro" id="IPR008942">
    <property type="entry name" value="ENTH_VHS"/>
</dbReference>
<dbReference type="GO" id="GO:0006874">
    <property type="term" value="P:intracellular calcium ion homeostasis"/>
    <property type="evidence" value="ECO:0007669"/>
    <property type="project" value="TreeGrafter"/>
</dbReference>
<dbReference type="InterPro" id="IPR006569">
    <property type="entry name" value="CID_dom"/>
</dbReference>
<dbReference type="PANTHER" id="PTHR12323:SF0">
    <property type="entry name" value="CALCIUM HOMEOSTASIS ENDOPLASMIC RETICULUM PROTEIN"/>
    <property type="match status" value="1"/>
</dbReference>
<dbReference type="PANTHER" id="PTHR12323">
    <property type="entry name" value="SR-RELATED CTD ASSOCIATED FACTOR 6"/>
    <property type="match status" value="1"/>
</dbReference>
<feature type="compositionally biased region" description="Basic residues" evidence="1">
    <location>
        <begin position="354"/>
        <end position="370"/>
    </location>
</feature>
<evidence type="ECO:0000313" key="3">
    <source>
        <dbReference type="EMBL" id="PGH11909.1"/>
    </source>
</evidence>
<feature type="region of interest" description="Disordered" evidence="1">
    <location>
        <begin position="191"/>
        <end position="233"/>
    </location>
</feature>
<proteinExistence type="predicted"/>
<dbReference type="Pfam" id="PF04818">
    <property type="entry name" value="CID"/>
    <property type="match status" value="1"/>
</dbReference>
<feature type="compositionally biased region" description="Gly residues" evidence="1">
    <location>
        <begin position="593"/>
        <end position="619"/>
    </location>
</feature>
<organism evidence="3 4">
    <name type="scientific">Helicocarpus griseus UAMH5409</name>
    <dbReference type="NCBI Taxonomy" id="1447875"/>
    <lineage>
        <taxon>Eukaryota</taxon>
        <taxon>Fungi</taxon>
        <taxon>Dikarya</taxon>
        <taxon>Ascomycota</taxon>
        <taxon>Pezizomycotina</taxon>
        <taxon>Eurotiomycetes</taxon>
        <taxon>Eurotiomycetidae</taxon>
        <taxon>Onygenales</taxon>
        <taxon>Ajellomycetaceae</taxon>
        <taxon>Helicocarpus</taxon>
    </lineage>
</organism>
<accession>A0A2B7XSH6</accession>
<dbReference type="PROSITE" id="PS51391">
    <property type="entry name" value="CID"/>
    <property type="match status" value="1"/>
</dbReference>
<evidence type="ECO:0000259" key="2">
    <source>
        <dbReference type="PROSITE" id="PS51391"/>
    </source>
</evidence>
<feature type="domain" description="CID" evidence="2">
    <location>
        <begin position="25"/>
        <end position="196"/>
    </location>
</feature>
<dbReference type="EMBL" id="PDNB01000066">
    <property type="protein sequence ID" value="PGH11909.1"/>
    <property type="molecule type" value="Genomic_DNA"/>
</dbReference>
<dbReference type="Gene3D" id="1.25.40.90">
    <property type="match status" value="1"/>
</dbReference>
<feature type="compositionally biased region" description="Pro residues" evidence="1">
    <location>
        <begin position="454"/>
        <end position="464"/>
    </location>
</feature>
<keyword evidence="4" id="KW-1185">Reference proteome</keyword>
<dbReference type="STRING" id="1447875.A0A2B7XSH6"/>
<evidence type="ECO:0000313" key="4">
    <source>
        <dbReference type="Proteomes" id="UP000223968"/>
    </source>
</evidence>
<feature type="region of interest" description="Disordered" evidence="1">
    <location>
        <begin position="342"/>
        <end position="619"/>
    </location>
</feature>
<feature type="compositionally biased region" description="Basic and acidic residues" evidence="1">
    <location>
        <begin position="377"/>
        <end position="390"/>
    </location>
</feature>
<evidence type="ECO:0000256" key="1">
    <source>
        <dbReference type="SAM" id="MobiDB-lite"/>
    </source>
</evidence>
<feature type="compositionally biased region" description="Pro residues" evidence="1">
    <location>
        <begin position="473"/>
        <end position="525"/>
    </location>
</feature>
<feature type="region of interest" description="Disordered" evidence="1">
    <location>
        <begin position="85"/>
        <end position="104"/>
    </location>
</feature>
<gene>
    <name evidence="3" type="ORF">AJ79_04601</name>
</gene>
<comment type="caution">
    <text evidence="3">The sequence shown here is derived from an EMBL/GenBank/DDBJ whole genome shotgun (WGS) entry which is preliminary data.</text>
</comment>
<protein>
    <recommendedName>
        <fullName evidence="2">CID domain-containing protein</fullName>
    </recommendedName>
</protein>
<reference evidence="3 4" key="1">
    <citation type="submission" date="2017-10" db="EMBL/GenBank/DDBJ databases">
        <title>Comparative genomics in systemic dimorphic fungi from Ajellomycetaceae.</title>
        <authorList>
            <person name="Munoz J.F."/>
            <person name="Mcewen J.G."/>
            <person name="Clay O.K."/>
            <person name="Cuomo C.A."/>
        </authorList>
    </citation>
    <scope>NUCLEOTIDE SEQUENCE [LARGE SCALE GENOMIC DNA]</scope>
    <source>
        <strain evidence="3 4">UAMH5409</strain>
    </source>
</reference>
<dbReference type="SMART" id="SM00582">
    <property type="entry name" value="RPR"/>
    <property type="match status" value="1"/>
</dbReference>
<dbReference type="GO" id="GO:0048471">
    <property type="term" value="C:perinuclear region of cytoplasm"/>
    <property type="evidence" value="ECO:0007669"/>
    <property type="project" value="TreeGrafter"/>
</dbReference>